<sequence>MRCVSQEMDSLEMDMTKSYGEKRELCRWWGAMEQHKQTECPAQKYKAKCRKCEKMGHYARMYWRKQDKNRTVDEVVDETPDIEEINTSSQFFLDAIEEKVCGTAWYITMLANGIPVKVKVDTGANITVFSKAYLKTLKVKTIENVGPA</sequence>
<name>A0A0K2TZF7_LEPSM</name>
<evidence type="ECO:0000313" key="1">
    <source>
        <dbReference type="EMBL" id="CDW31384.1"/>
    </source>
</evidence>
<dbReference type="SUPFAM" id="SSF50630">
    <property type="entry name" value="Acid proteases"/>
    <property type="match status" value="1"/>
</dbReference>
<proteinExistence type="predicted"/>
<accession>A0A0K2TZF7</accession>
<dbReference type="AlphaFoldDB" id="A0A0K2TZF7"/>
<dbReference type="EMBL" id="HACA01014023">
    <property type="protein sequence ID" value="CDW31384.1"/>
    <property type="molecule type" value="Transcribed_RNA"/>
</dbReference>
<dbReference type="Gene3D" id="4.10.60.10">
    <property type="entry name" value="Zinc finger, CCHC-type"/>
    <property type="match status" value="1"/>
</dbReference>
<protein>
    <submittedName>
        <fullName evidence="1">Putative LOC102082647 [Oreochromis niloticus]</fullName>
    </submittedName>
</protein>
<reference evidence="1" key="1">
    <citation type="submission" date="2014-05" db="EMBL/GenBank/DDBJ databases">
        <authorList>
            <person name="Chronopoulou M."/>
        </authorList>
    </citation>
    <scope>NUCLEOTIDE SEQUENCE</scope>
    <source>
        <tissue evidence="1">Whole organism</tissue>
    </source>
</reference>
<dbReference type="OrthoDB" id="6380665at2759"/>
<dbReference type="InterPro" id="IPR021109">
    <property type="entry name" value="Peptidase_aspartic_dom_sf"/>
</dbReference>
<organism evidence="1">
    <name type="scientific">Lepeophtheirus salmonis</name>
    <name type="common">Salmon louse</name>
    <name type="synonym">Caligus salmonis</name>
    <dbReference type="NCBI Taxonomy" id="72036"/>
    <lineage>
        <taxon>Eukaryota</taxon>
        <taxon>Metazoa</taxon>
        <taxon>Ecdysozoa</taxon>
        <taxon>Arthropoda</taxon>
        <taxon>Crustacea</taxon>
        <taxon>Multicrustacea</taxon>
        <taxon>Hexanauplia</taxon>
        <taxon>Copepoda</taxon>
        <taxon>Siphonostomatoida</taxon>
        <taxon>Caligidae</taxon>
        <taxon>Lepeophtheirus</taxon>
    </lineage>
</organism>